<accession>A0A6G9QKB1</accession>
<comment type="function">
    <text evidence="5">Catalyzes the NADPH-dependent reduction of 7-cyano-7-deazaguanine (preQ0) to 7-aminomethyl-7-deazaguanine (preQ1).</text>
</comment>
<dbReference type="InterPro" id="IPR029139">
    <property type="entry name" value="QueF_N"/>
</dbReference>
<comment type="pathway">
    <text evidence="5">tRNA modification; tRNA-queuosine biosynthesis.</text>
</comment>
<evidence type="ECO:0000259" key="6">
    <source>
        <dbReference type="Pfam" id="PF14819"/>
    </source>
</evidence>
<feature type="binding site" evidence="5">
    <location>
        <begin position="93"/>
        <end position="94"/>
    </location>
    <ligand>
        <name>NADPH</name>
        <dbReference type="ChEBI" id="CHEBI:57783"/>
    </ligand>
</feature>
<evidence type="ECO:0000313" key="8">
    <source>
        <dbReference type="Proteomes" id="UP000502608"/>
    </source>
</evidence>
<feature type="active site" description="Thioimide intermediate" evidence="5">
    <location>
        <position position="192"/>
    </location>
</feature>
<comment type="subcellular location">
    <subcellularLocation>
        <location evidence="5">Cytoplasm</location>
    </subcellularLocation>
</comment>
<comment type="similarity">
    <text evidence="5">Belongs to the GTP cyclohydrolase I family. QueF type 2 subfamily.</text>
</comment>
<feature type="binding site" evidence="5">
    <location>
        <begin position="260"/>
        <end position="261"/>
    </location>
    <ligand>
        <name>NADPH</name>
        <dbReference type="ChEBI" id="CHEBI:57783"/>
    </ligand>
</feature>
<comment type="catalytic activity">
    <reaction evidence="5">
        <text>7-aminomethyl-7-carbaguanine + 2 NADP(+) = 7-cyano-7-carbaguanine + 2 NADPH + 3 H(+)</text>
        <dbReference type="Rhea" id="RHEA:13409"/>
        <dbReference type="ChEBI" id="CHEBI:15378"/>
        <dbReference type="ChEBI" id="CHEBI:45075"/>
        <dbReference type="ChEBI" id="CHEBI:57783"/>
        <dbReference type="ChEBI" id="CHEBI:58349"/>
        <dbReference type="ChEBI" id="CHEBI:58703"/>
        <dbReference type="EC" id="1.7.1.13"/>
    </reaction>
</comment>
<dbReference type="Gene3D" id="3.30.1130.10">
    <property type="match status" value="2"/>
</dbReference>
<dbReference type="InterPro" id="IPR050084">
    <property type="entry name" value="NADPH_dep_7-cyano-7-deazaG_red"/>
</dbReference>
<keyword evidence="4 5" id="KW-0560">Oxidoreductase</keyword>
<comment type="subunit">
    <text evidence="5">Homodimer.</text>
</comment>
<proteinExistence type="inferred from homology"/>
<evidence type="ECO:0000256" key="4">
    <source>
        <dbReference type="ARBA" id="ARBA00023002"/>
    </source>
</evidence>
<dbReference type="GO" id="GO:0005737">
    <property type="term" value="C:cytoplasm"/>
    <property type="evidence" value="ECO:0007669"/>
    <property type="project" value="UniProtKB-SubCell"/>
</dbReference>
<dbReference type="NCBIfam" id="TIGR03138">
    <property type="entry name" value="QueF"/>
    <property type="match status" value="1"/>
</dbReference>
<keyword evidence="8" id="KW-1185">Reference proteome</keyword>
<dbReference type="InterPro" id="IPR016428">
    <property type="entry name" value="QueF_type2"/>
</dbReference>
<feature type="active site" description="Proton donor" evidence="5">
    <location>
        <position position="199"/>
    </location>
</feature>
<evidence type="ECO:0000256" key="5">
    <source>
        <dbReference type="HAMAP-Rule" id="MF_00817"/>
    </source>
</evidence>
<evidence type="ECO:0000313" key="7">
    <source>
        <dbReference type="EMBL" id="QIR14966.1"/>
    </source>
</evidence>
<evidence type="ECO:0000256" key="2">
    <source>
        <dbReference type="ARBA" id="ARBA00022785"/>
    </source>
</evidence>
<dbReference type="GO" id="GO:0008616">
    <property type="term" value="P:tRNA queuosine(34) biosynthetic process"/>
    <property type="evidence" value="ECO:0007669"/>
    <property type="project" value="UniProtKB-UniRule"/>
</dbReference>
<dbReference type="InterPro" id="IPR043133">
    <property type="entry name" value="GTP-CH-I_C/QueF"/>
</dbReference>
<gene>
    <name evidence="5 7" type="primary">queF</name>
    <name evidence="7" type="ORF">HBH39_11115</name>
</gene>
<evidence type="ECO:0000256" key="1">
    <source>
        <dbReference type="ARBA" id="ARBA00022490"/>
    </source>
</evidence>
<reference evidence="7 8" key="1">
    <citation type="submission" date="2020-03" db="EMBL/GenBank/DDBJ databases">
        <title>Complete genome sequence of Shewanella sp.</title>
        <authorList>
            <person name="Kim Y.-S."/>
            <person name="Kim S.-J."/>
            <person name="Jung H.-K."/>
            <person name="Kim K.-H."/>
        </authorList>
    </citation>
    <scope>NUCLEOTIDE SEQUENCE [LARGE SCALE GENOMIC DNA]</scope>
    <source>
        <strain evidence="7 8">PN3F2</strain>
    </source>
</reference>
<dbReference type="HAMAP" id="MF_00817">
    <property type="entry name" value="QueF_type2"/>
    <property type="match status" value="1"/>
</dbReference>
<dbReference type="Pfam" id="PF14489">
    <property type="entry name" value="QueF"/>
    <property type="match status" value="1"/>
</dbReference>
<dbReference type="EMBL" id="CP050313">
    <property type="protein sequence ID" value="QIR14966.1"/>
    <property type="molecule type" value="Genomic_DNA"/>
</dbReference>
<feature type="binding site" evidence="5">
    <location>
        <begin position="91"/>
        <end position="93"/>
    </location>
    <ligand>
        <name>substrate</name>
    </ligand>
</feature>
<dbReference type="PANTHER" id="PTHR34354:SF1">
    <property type="entry name" value="NADPH-DEPENDENT 7-CYANO-7-DEAZAGUANINE REDUCTASE"/>
    <property type="match status" value="1"/>
</dbReference>
<dbReference type="Proteomes" id="UP000502608">
    <property type="component" value="Chromosome"/>
</dbReference>
<keyword evidence="2 5" id="KW-0671">Queuosine biosynthesis</keyword>
<feature type="binding site" evidence="5">
    <location>
        <begin position="231"/>
        <end position="232"/>
    </location>
    <ligand>
        <name>substrate</name>
    </ligand>
</feature>
<dbReference type="PANTHER" id="PTHR34354">
    <property type="entry name" value="NADPH-DEPENDENT 7-CYANO-7-DEAZAGUANINE REDUCTASE"/>
    <property type="match status" value="1"/>
</dbReference>
<keyword evidence="3 5" id="KW-0521">NADP</keyword>
<dbReference type="Pfam" id="PF14819">
    <property type="entry name" value="QueF_N"/>
    <property type="match status" value="1"/>
</dbReference>
<dbReference type="EC" id="1.7.1.13" evidence="5"/>
<dbReference type="SUPFAM" id="SSF55620">
    <property type="entry name" value="Tetrahydrobiopterin biosynthesis enzymes-like"/>
    <property type="match status" value="1"/>
</dbReference>
<dbReference type="GO" id="GO:0033739">
    <property type="term" value="F:preQ1 synthase activity"/>
    <property type="evidence" value="ECO:0007669"/>
    <property type="project" value="UniProtKB-UniRule"/>
</dbReference>
<keyword evidence="1 5" id="KW-0963">Cytoplasm</keyword>
<dbReference type="PIRSF" id="PIRSF004750">
    <property type="entry name" value="Nitrile_oxidored_YqcD_prd"/>
    <property type="match status" value="1"/>
</dbReference>
<dbReference type="UniPathway" id="UPA00392"/>
<evidence type="ECO:0000256" key="3">
    <source>
        <dbReference type="ARBA" id="ARBA00022857"/>
    </source>
</evidence>
<name>A0A6G9QKB1_9GAMM</name>
<dbReference type="KEGG" id="saes:HBH39_11115"/>
<dbReference type="RefSeq" id="WP_167678260.1">
    <property type="nucleotide sequence ID" value="NZ_CP050313.1"/>
</dbReference>
<dbReference type="InterPro" id="IPR029500">
    <property type="entry name" value="QueF"/>
</dbReference>
<feature type="domain" description="NADPH-dependent 7-cyano-7-deazaguanine reductase N-terminal" evidence="6">
    <location>
        <begin position="25"/>
        <end position="134"/>
    </location>
</feature>
<sequence length="284" mass="32555">MTQNHDPYNDAAALKGLTLGQVTKYQAEYDASLLQGVPRKLNRDAIELTSTLPFHGTDIWTAYELSWLNSKGKPMVAIAEVRLDVNSENLIESKSFKLYLNSFNQTRFDSVDQLEQTLSQDLSTVANGDVSVKVIEPKSFNLERVVELPGTCIDDLDIEVDNYDFNPDLLLDSTEDKNVAETLNSNLLKSNCLITSQPDWGSVMIRYQGAKIDREKLLRYLISFRQHNEFHEQCVERIFVDLKKYCKCTKLTVYARYTRRGGLDINPYRSDFEHPPESNRLARQ</sequence>
<organism evidence="7 8">
    <name type="scientific">Shewanella aestuarii</name>
    <dbReference type="NCBI Taxonomy" id="1028752"/>
    <lineage>
        <taxon>Bacteria</taxon>
        <taxon>Pseudomonadati</taxon>
        <taxon>Pseudomonadota</taxon>
        <taxon>Gammaproteobacteria</taxon>
        <taxon>Alteromonadales</taxon>
        <taxon>Shewanellaceae</taxon>
        <taxon>Shewanella</taxon>
    </lineage>
</organism>
<dbReference type="AlphaFoldDB" id="A0A6G9QKB1"/>
<protein>
    <recommendedName>
        <fullName evidence="5">NADPH-dependent 7-cyano-7-deazaguanine reductase</fullName>
        <ecNumber evidence="5">1.7.1.13</ecNumber>
    </recommendedName>
    <alternativeName>
        <fullName evidence="5">7-cyano-7-carbaguanine reductase</fullName>
    </alternativeName>
    <alternativeName>
        <fullName evidence="5">NADPH-dependent nitrile oxidoreductase</fullName>
    </alternativeName>
    <alternativeName>
        <fullName evidence="5">PreQ(0) reductase</fullName>
    </alternativeName>
</protein>